<dbReference type="UniPathway" id="UPA00251">
    <property type="reaction ID" value="UER00324"/>
</dbReference>
<evidence type="ECO:0000256" key="2">
    <source>
        <dbReference type="ARBA" id="ARBA00005073"/>
    </source>
</evidence>
<dbReference type="NCBIfam" id="TIGR00562">
    <property type="entry name" value="proto_IX_ox"/>
    <property type="match status" value="1"/>
</dbReference>
<protein>
    <recommendedName>
        <fullName evidence="4 11">Protoporphyrinogen oxidase</fullName>
        <ecNumber evidence="4 11">1.3.3.4</ecNumber>
    </recommendedName>
</protein>
<organism evidence="13 14">
    <name type="scientific">Lipomyces starkeyi NRRL Y-11557</name>
    <dbReference type="NCBI Taxonomy" id="675824"/>
    <lineage>
        <taxon>Eukaryota</taxon>
        <taxon>Fungi</taxon>
        <taxon>Dikarya</taxon>
        <taxon>Ascomycota</taxon>
        <taxon>Saccharomycotina</taxon>
        <taxon>Lipomycetes</taxon>
        <taxon>Lipomycetales</taxon>
        <taxon>Lipomycetaceae</taxon>
        <taxon>Lipomyces</taxon>
    </lineage>
</organism>
<dbReference type="EMBL" id="KV454302">
    <property type="protein sequence ID" value="ODQ69893.1"/>
    <property type="molecule type" value="Genomic_DNA"/>
</dbReference>
<accession>A0A1E3PWT3</accession>
<reference evidence="13 14" key="1">
    <citation type="journal article" date="2016" name="Proc. Natl. Acad. Sci. U.S.A.">
        <title>Comparative genomics of biotechnologically important yeasts.</title>
        <authorList>
            <person name="Riley R."/>
            <person name="Haridas S."/>
            <person name="Wolfe K.H."/>
            <person name="Lopes M.R."/>
            <person name="Hittinger C.T."/>
            <person name="Goeker M."/>
            <person name="Salamov A.A."/>
            <person name="Wisecaver J.H."/>
            <person name="Long T.M."/>
            <person name="Calvey C.H."/>
            <person name="Aerts A.L."/>
            <person name="Barry K.W."/>
            <person name="Choi C."/>
            <person name="Clum A."/>
            <person name="Coughlan A.Y."/>
            <person name="Deshpande S."/>
            <person name="Douglass A.P."/>
            <person name="Hanson S.J."/>
            <person name="Klenk H.-P."/>
            <person name="LaButti K.M."/>
            <person name="Lapidus A."/>
            <person name="Lindquist E.A."/>
            <person name="Lipzen A.M."/>
            <person name="Meier-Kolthoff J.P."/>
            <person name="Ohm R.A."/>
            <person name="Otillar R.P."/>
            <person name="Pangilinan J.L."/>
            <person name="Peng Y."/>
            <person name="Rokas A."/>
            <person name="Rosa C.A."/>
            <person name="Scheuner C."/>
            <person name="Sibirny A.A."/>
            <person name="Slot J.C."/>
            <person name="Stielow J.B."/>
            <person name="Sun H."/>
            <person name="Kurtzman C.P."/>
            <person name="Blackwell M."/>
            <person name="Grigoriev I.V."/>
            <person name="Jeffries T.W."/>
        </authorList>
    </citation>
    <scope>NUCLEOTIDE SEQUENCE [LARGE SCALE GENOMIC DNA]</scope>
    <source>
        <strain evidence="13 14">NRRL Y-11557</strain>
    </source>
</reference>
<feature type="domain" description="Amine oxidase" evidence="12">
    <location>
        <begin position="14"/>
        <end position="515"/>
    </location>
</feature>
<evidence type="ECO:0000256" key="5">
    <source>
        <dbReference type="ARBA" id="ARBA00022630"/>
    </source>
</evidence>
<gene>
    <name evidence="13" type="ORF">LIPSTDRAFT_6557</name>
</gene>
<evidence type="ECO:0000256" key="7">
    <source>
        <dbReference type="ARBA" id="ARBA00023002"/>
    </source>
</evidence>
<comment type="cofactor">
    <cofactor evidence="11">
        <name>FAD</name>
        <dbReference type="ChEBI" id="CHEBI:57692"/>
    </cofactor>
    <text evidence="11">Binds 1 FAD per subunit.</text>
</comment>
<evidence type="ECO:0000256" key="1">
    <source>
        <dbReference type="ARBA" id="ARBA00002600"/>
    </source>
</evidence>
<keyword evidence="5 11" id="KW-0285">Flavoprotein</keyword>
<dbReference type="InterPro" id="IPR036188">
    <property type="entry name" value="FAD/NAD-bd_sf"/>
</dbReference>
<name>A0A1E3PWT3_LIPST</name>
<dbReference type="GO" id="GO:0004729">
    <property type="term" value="F:oxygen-dependent protoporphyrinogen oxidase activity"/>
    <property type="evidence" value="ECO:0007669"/>
    <property type="project" value="UniProtKB-UniRule"/>
</dbReference>
<dbReference type="SUPFAM" id="SSF51905">
    <property type="entry name" value="FAD/NAD(P)-binding domain"/>
    <property type="match status" value="1"/>
</dbReference>
<dbReference type="EC" id="1.3.3.4" evidence="4 11"/>
<evidence type="ECO:0000256" key="4">
    <source>
        <dbReference type="ARBA" id="ARBA00012867"/>
    </source>
</evidence>
<evidence type="ECO:0000256" key="3">
    <source>
        <dbReference type="ARBA" id="ARBA00010551"/>
    </source>
</evidence>
<dbReference type="Pfam" id="PF01593">
    <property type="entry name" value="Amino_oxidase"/>
    <property type="match status" value="1"/>
</dbReference>
<comment type="pathway">
    <text evidence="2 11">Porphyrin-containing compound metabolism; protoporphyrin-IX biosynthesis; protoporphyrin-IX from protoporphyrinogen-IX: step 1/1.</text>
</comment>
<evidence type="ECO:0000313" key="13">
    <source>
        <dbReference type="EMBL" id="ODQ69893.1"/>
    </source>
</evidence>
<evidence type="ECO:0000313" key="14">
    <source>
        <dbReference type="Proteomes" id="UP000094385"/>
    </source>
</evidence>
<dbReference type="SUPFAM" id="SSF54373">
    <property type="entry name" value="FAD-linked reductases, C-terminal domain"/>
    <property type="match status" value="1"/>
</dbReference>
<dbReference type="GO" id="GO:0006782">
    <property type="term" value="P:protoporphyrinogen IX biosynthetic process"/>
    <property type="evidence" value="ECO:0007669"/>
    <property type="project" value="UniProtKB-UniRule"/>
</dbReference>
<evidence type="ECO:0000256" key="8">
    <source>
        <dbReference type="ARBA" id="ARBA00023133"/>
    </source>
</evidence>
<dbReference type="OrthoDB" id="438553at2759"/>
<evidence type="ECO:0000256" key="6">
    <source>
        <dbReference type="ARBA" id="ARBA00022827"/>
    </source>
</evidence>
<dbReference type="PANTHER" id="PTHR42923">
    <property type="entry name" value="PROTOPORPHYRINOGEN OXIDASE"/>
    <property type="match status" value="1"/>
</dbReference>
<comment type="catalytic activity">
    <reaction evidence="10 11">
        <text>protoporphyrinogen IX + 3 O2 = protoporphyrin IX + 3 H2O2</text>
        <dbReference type="Rhea" id="RHEA:25576"/>
        <dbReference type="ChEBI" id="CHEBI:15379"/>
        <dbReference type="ChEBI" id="CHEBI:16240"/>
        <dbReference type="ChEBI" id="CHEBI:57306"/>
        <dbReference type="ChEBI" id="CHEBI:57307"/>
        <dbReference type="EC" id="1.3.3.4"/>
    </reaction>
</comment>
<comment type="similarity">
    <text evidence="3 11">Belongs to the protoporphyrinogen/coproporphyrinogen oxidase family. Protoporphyrinogen oxidase subfamily.</text>
</comment>
<evidence type="ECO:0000259" key="12">
    <source>
        <dbReference type="Pfam" id="PF01593"/>
    </source>
</evidence>
<dbReference type="Gene3D" id="3.50.50.60">
    <property type="entry name" value="FAD/NAD(P)-binding domain"/>
    <property type="match status" value="1"/>
</dbReference>
<proteinExistence type="inferred from homology"/>
<dbReference type="AlphaFoldDB" id="A0A1E3PWT3"/>
<evidence type="ECO:0000256" key="10">
    <source>
        <dbReference type="ARBA" id="ARBA00047554"/>
    </source>
</evidence>
<comment type="subcellular location">
    <subcellularLocation>
        <location evidence="11">Mitochondrion inner membrane</location>
    </subcellularLocation>
</comment>
<sequence length="538" mass="59937">MSPIRSVAVLGGGISGLSTAYYLVRALPHDVPITIYESSKRLGGYIQSTQLALPGLDPTTGEGNVLFEHGPRTLRVSKRVSSVNTFDLIRRLNLIDELIVVPKRSAAAKNRYIFYNGKINMIPYSVASILKFYFSQPLFRGMLPEVLREPFRRNRPQAVVEANDESIGSFMTRRFGSRITERLISGAIHGIYAGDINQLSIKSILEYLWKREKTWGSVVPLWRRREAPVSRESENPYAERHNEHLKELLEHNKEFMASLKDASIVSFRHGMQSLVDRLQEEILSSGNVTIRYEDPVRHLENVVDGITVTSAKEVRTYSHVFSALPSRKLAELTEPPLAECLRKIPSVSVNVVNLFFSKPRLLPVTGFGYLLPKAVPREDNPERALGVVFDSDAVSRDHGQGVIPGSFQDSVDGTKLTVMLGGHWWNHEKPVKEPDEAIVLAKQLIARQVGVNESPALTQATFQESCIPQYVVGHHANLRAIHKAVLAQFNGKLILTGASFLGVSVNDCIYYARVAVEDAVDHSGKGISGLESKALYDY</sequence>
<dbReference type="InterPro" id="IPR050464">
    <property type="entry name" value="Zeta_carotene_desat/Oxidored"/>
</dbReference>
<dbReference type="InterPro" id="IPR002937">
    <property type="entry name" value="Amino_oxidase"/>
</dbReference>
<dbReference type="GO" id="GO:0005743">
    <property type="term" value="C:mitochondrial inner membrane"/>
    <property type="evidence" value="ECO:0007669"/>
    <property type="project" value="UniProtKB-SubCell"/>
</dbReference>
<keyword evidence="8 11" id="KW-0350">Heme biosynthesis</keyword>
<comment type="function">
    <text evidence="1 11">Catalyzes the 6-electron oxidation of protoporphyrinogen-IX to form protoporphyrin-IX.</text>
</comment>
<dbReference type="PANTHER" id="PTHR42923:SF3">
    <property type="entry name" value="PROTOPORPHYRINOGEN OXIDASE"/>
    <property type="match status" value="1"/>
</dbReference>
<evidence type="ECO:0000256" key="9">
    <source>
        <dbReference type="ARBA" id="ARBA00023244"/>
    </source>
</evidence>
<keyword evidence="9 11" id="KW-0627">Porphyrin biosynthesis</keyword>
<dbReference type="STRING" id="675824.A0A1E3PWT3"/>
<dbReference type="InterPro" id="IPR004572">
    <property type="entry name" value="Protoporphyrinogen_oxidase"/>
</dbReference>
<dbReference type="Proteomes" id="UP000094385">
    <property type="component" value="Unassembled WGS sequence"/>
</dbReference>
<keyword evidence="14" id="KW-1185">Reference proteome</keyword>
<keyword evidence="7 11" id="KW-0560">Oxidoreductase</keyword>
<evidence type="ECO:0000256" key="11">
    <source>
        <dbReference type="RuleBase" id="RU367069"/>
    </source>
</evidence>
<keyword evidence="6 11" id="KW-0274">FAD</keyword>